<sequence>MQRPKVDRVALLSGRVVLDQAEGILIASRRCREELAFEELLDAARRHHLGVLQMARALVRVATGDSSRSASTGSEQAATTEWGELLHQRPGDVPHPI</sequence>
<accession>A0A5A7S3M3</accession>
<keyword evidence="4" id="KW-1185">Reference proteome</keyword>
<evidence type="ECO:0000259" key="2">
    <source>
        <dbReference type="PROSITE" id="PS50921"/>
    </source>
</evidence>
<dbReference type="RefSeq" id="WP_149433247.1">
    <property type="nucleotide sequence ID" value="NZ_VLNY01000028.1"/>
</dbReference>
<dbReference type="Pfam" id="PF03861">
    <property type="entry name" value="ANTAR"/>
    <property type="match status" value="1"/>
</dbReference>
<evidence type="ECO:0000256" key="1">
    <source>
        <dbReference type="SAM" id="MobiDB-lite"/>
    </source>
</evidence>
<name>A0A5A7S3M3_9NOCA</name>
<dbReference type="InterPro" id="IPR005561">
    <property type="entry name" value="ANTAR"/>
</dbReference>
<reference evidence="3 4" key="1">
    <citation type="submission" date="2019-07" db="EMBL/GenBank/DDBJ databases">
        <title>Rhodococcus cavernicolus sp. nov., isolated from a cave.</title>
        <authorList>
            <person name="Lee S.D."/>
        </authorList>
    </citation>
    <scope>NUCLEOTIDE SEQUENCE [LARGE SCALE GENOMIC DNA]</scope>
    <source>
        <strain evidence="3 4">C1-24</strain>
    </source>
</reference>
<dbReference type="Gene3D" id="1.10.10.10">
    <property type="entry name" value="Winged helix-like DNA-binding domain superfamily/Winged helix DNA-binding domain"/>
    <property type="match status" value="1"/>
</dbReference>
<feature type="region of interest" description="Disordered" evidence="1">
    <location>
        <begin position="64"/>
        <end position="97"/>
    </location>
</feature>
<comment type="caution">
    <text evidence="3">The sequence shown here is derived from an EMBL/GenBank/DDBJ whole genome shotgun (WGS) entry which is preliminary data.</text>
</comment>
<dbReference type="PROSITE" id="PS50921">
    <property type="entry name" value="ANTAR"/>
    <property type="match status" value="1"/>
</dbReference>
<feature type="compositionally biased region" description="Polar residues" evidence="1">
    <location>
        <begin position="64"/>
        <end position="79"/>
    </location>
</feature>
<evidence type="ECO:0000313" key="3">
    <source>
        <dbReference type="EMBL" id="KAA0016350.1"/>
    </source>
</evidence>
<feature type="compositionally biased region" description="Basic and acidic residues" evidence="1">
    <location>
        <begin position="84"/>
        <end position="97"/>
    </location>
</feature>
<organism evidence="3 4">
    <name type="scientific">Antrihabitans cavernicola</name>
    <dbReference type="NCBI Taxonomy" id="2495913"/>
    <lineage>
        <taxon>Bacteria</taxon>
        <taxon>Bacillati</taxon>
        <taxon>Actinomycetota</taxon>
        <taxon>Actinomycetes</taxon>
        <taxon>Mycobacteriales</taxon>
        <taxon>Nocardiaceae</taxon>
        <taxon>Antrihabitans</taxon>
    </lineage>
</organism>
<dbReference type="InterPro" id="IPR036388">
    <property type="entry name" value="WH-like_DNA-bd_sf"/>
</dbReference>
<feature type="domain" description="ANTAR" evidence="2">
    <location>
        <begin position="1"/>
        <end position="59"/>
    </location>
</feature>
<dbReference type="OrthoDB" id="4554690at2"/>
<evidence type="ECO:0000313" key="4">
    <source>
        <dbReference type="Proteomes" id="UP000322244"/>
    </source>
</evidence>
<dbReference type="Proteomes" id="UP000322244">
    <property type="component" value="Unassembled WGS sequence"/>
</dbReference>
<protein>
    <submittedName>
        <fullName evidence="3">ANTAR domain-containing protein</fullName>
    </submittedName>
</protein>
<dbReference type="SMART" id="SM01012">
    <property type="entry name" value="ANTAR"/>
    <property type="match status" value="1"/>
</dbReference>
<dbReference type="EMBL" id="VLNY01000028">
    <property type="protein sequence ID" value="KAA0016350.1"/>
    <property type="molecule type" value="Genomic_DNA"/>
</dbReference>
<proteinExistence type="predicted"/>
<gene>
    <name evidence="3" type="ORF">FOY51_26380</name>
</gene>
<dbReference type="GO" id="GO:0003723">
    <property type="term" value="F:RNA binding"/>
    <property type="evidence" value="ECO:0007669"/>
    <property type="project" value="InterPro"/>
</dbReference>
<dbReference type="AlphaFoldDB" id="A0A5A7S3M3"/>